<gene>
    <name evidence="2" type="ORF">CDV28_12836</name>
</gene>
<sequence>MTGENSIHAKKTPLPESSINPKDLKGFIGRSDDLEHICRKLMGLEQGEVLTIKGAGGIGKTHIVKKIAVAVAERGLFSGGIHFIDCEPITDSRLFLFKAAAVFGLEHAEEDIWQHLRDHHDGQERLIIFDNFETLLYLNEQEEIKAILSKIADYAKVLVTCRELLKIEGKVDYQMRQLTTDEAETLFLSKVTWATKQEKELLRQEILDPLLNNNPLAITLITSDLPKGRALLWEFFISNSRFFLCCVAGTIPGIGPQIWVFQTIF</sequence>
<feature type="domain" description="Novel STAND NTPase 3" evidence="1">
    <location>
        <begin position="44"/>
        <end position="198"/>
    </location>
</feature>
<dbReference type="InterPro" id="IPR027417">
    <property type="entry name" value="P-loop_NTPase"/>
</dbReference>
<dbReference type="Pfam" id="PF20720">
    <property type="entry name" value="nSTAND3"/>
    <property type="match status" value="1"/>
</dbReference>
<dbReference type="EMBL" id="NQJD01000028">
    <property type="protein sequence ID" value="TAA74396.1"/>
    <property type="molecule type" value="Genomic_DNA"/>
</dbReference>
<comment type="caution">
    <text evidence="2">The sequence shown here is derived from an EMBL/GenBank/DDBJ whole genome shotgun (WGS) entry which is preliminary data.</text>
</comment>
<dbReference type="Gene3D" id="3.40.50.300">
    <property type="entry name" value="P-loop containing nucleotide triphosphate hydrolases"/>
    <property type="match status" value="1"/>
</dbReference>
<evidence type="ECO:0000313" key="3">
    <source>
        <dbReference type="Proteomes" id="UP000316238"/>
    </source>
</evidence>
<keyword evidence="3" id="KW-1185">Reference proteome</keyword>
<evidence type="ECO:0000259" key="1">
    <source>
        <dbReference type="Pfam" id="PF20720"/>
    </source>
</evidence>
<evidence type="ECO:0000313" key="2">
    <source>
        <dbReference type="EMBL" id="TAA74396.1"/>
    </source>
</evidence>
<organism evidence="2 3">
    <name type="scientific">Candidatus Electronema aureum</name>
    <dbReference type="NCBI Taxonomy" id="2005002"/>
    <lineage>
        <taxon>Bacteria</taxon>
        <taxon>Pseudomonadati</taxon>
        <taxon>Thermodesulfobacteriota</taxon>
        <taxon>Desulfobulbia</taxon>
        <taxon>Desulfobulbales</taxon>
        <taxon>Desulfobulbaceae</taxon>
        <taxon>Candidatus Electronema</taxon>
    </lineage>
</organism>
<protein>
    <submittedName>
        <fullName evidence="2">NB-ARC domain-containing protein</fullName>
    </submittedName>
</protein>
<dbReference type="PANTHER" id="PTHR47691">
    <property type="entry name" value="REGULATOR-RELATED"/>
    <property type="match status" value="1"/>
</dbReference>
<dbReference type="SUPFAM" id="SSF52540">
    <property type="entry name" value="P-loop containing nucleoside triphosphate hydrolases"/>
    <property type="match status" value="1"/>
</dbReference>
<dbReference type="Proteomes" id="UP000316238">
    <property type="component" value="Unassembled WGS sequence"/>
</dbReference>
<dbReference type="AlphaFoldDB" id="A0A521G049"/>
<reference evidence="2" key="1">
    <citation type="submission" date="2017-07" db="EMBL/GenBank/DDBJ databases">
        <title>The cable genome - Insights into the physiology and evolution of filamentous bacteria capable of sulfide oxidation via long distance electron transfer.</title>
        <authorList>
            <person name="Thorup C."/>
            <person name="Bjerg J.T."/>
            <person name="Schreiber L."/>
            <person name="Nielsen L.P."/>
            <person name="Kjeldsen K.U."/>
            <person name="Boesen T."/>
            <person name="Boggild A."/>
            <person name="Meysman F."/>
            <person name="Geelhoed J."/>
            <person name="Schramm A."/>
        </authorList>
    </citation>
    <scope>NUCLEOTIDE SEQUENCE [LARGE SCALE GENOMIC DNA]</scope>
    <source>
        <strain evidence="2">GS</strain>
    </source>
</reference>
<dbReference type="InterPro" id="IPR049050">
    <property type="entry name" value="nSTAND3"/>
</dbReference>
<proteinExistence type="predicted"/>
<name>A0A521G049_9BACT</name>
<dbReference type="GO" id="GO:0043531">
    <property type="term" value="F:ADP binding"/>
    <property type="evidence" value="ECO:0007669"/>
    <property type="project" value="InterPro"/>
</dbReference>
<dbReference type="PANTHER" id="PTHR47691:SF3">
    <property type="entry name" value="HTH-TYPE TRANSCRIPTIONAL REGULATOR RV0890C-RELATED"/>
    <property type="match status" value="1"/>
</dbReference>
<accession>A0A521G049</accession>